<dbReference type="Pfam" id="PF09754">
    <property type="entry name" value="PAC2"/>
    <property type="match status" value="1"/>
</dbReference>
<sequence>MIPRTSTENIGDRHEQMETFVKYRKKPKLNNPVLIEGLPGFGQVGRLVAEHLVKEFKGEKFAELYSPHFPPQVMIKNDGLIDMISNNFFAIKRPKKRDILVVIGESQAATITGQYEICEKILDVAKEFGVKDVITVGGYAMGRLMKRPKVYGAANDKKVIKEFSKLGAIFKTKGDRGGIVGASGLLLGLGQLRGMSAVCLMGETPGHPLLIDAKAAEEVLNIIGAYLGEDIPMGELDKRAKELEKFRLGLEKMMKKAIQQVERQEESEQKKTEEKVKYIG</sequence>
<dbReference type="InterPro" id="IPR019151">
    <property type="entry name" value="Proteasome_assmbl_chaperone_2"/>
</dbReference>
<dbReference type="PANTHER" id="PTHR35610">
    <property type="entry name" value="3-ISOPROPYLMALATE DEHYDRATASE-RELATED"/>
    <property type="match status" value="1"/>
</dbReference>
<dbReference type="SUPFAM" id="SSF159659">
    <property type="entry name" value="Cgl1923-like"/>
    <property type="match status" value="1"/>
</dbReference>
<dbReference type="InterPro" id="IPR038389">
    <property type="entry name" value="PSMG2_sf"/>
</dbReference>
<dbReference type="AlphaFoldDB" id="A0A832V050"/>
<dbReference type="GO" id="GO:0000502">
    <property type="term" value="C:proteasome complex"/>
    <property type="evidence" value="ECO:0007669"/>
    <property type="project" value="UniProtKB-KW"/>
</dbReference>
<evidence type="ECO:0000256" key="1">
    <source>
        <dbReference type="SAM" id="MobiDB-lite"/>
    </source>
</evidence>
<dbReference type="PANTHER" id="PTHR35610:SF7">
    <property type="entry name" value="3-ISOPROPYLMALATE DEHYDRATASE"/>
    <property type="match status" value="1"/>
</dbReference>
<proteinExistence type="predicted"/>
<dbReference type="InterPro" id="IPR004426">
    <property type="entry name" value="MJ1210-like"/>
</dbReference>
<evidence type="ECO:0000313" key="2">
    <source>
        <dbReference type="EMBL" id="HIJ99297.1"/>
    </source>
</evidence>
<dbReference type="NCBIfam" id="TIGR00162">
    <property type="entry name" value="proteasome assembly chaperone family protein"/>
    <property type="match status" value="1"/>
</dbReference>
<organism evidence="2 3">
    <name type="scientific">Candidatus Undinarchaeum marinum</name>
    <dbReference type="NCBI Taxonomy" id="2756141"/>
    <lineage>
        <taxon>Archaea</taxon>
        <taxon>Candidatus Undinarchaeota</taxon>
        <taxon>Candidatus Undinarchaeia</taxon>
        <taxon>Candidatus Undinarchaeales</taxon>
        <taxon>Candidatus Undinarchaeaceae</taxon>
        <taxon>Candidatus Undinarchaeum</taxon>
    </lineage>
</organism>
<feature type="region of interest" description="Disordered" evidence="1">
    <location>
        <begin position="260"/>
        <end position="280"/>
    </location>
</feature>
<reference evidence="2 3" key="1">
    <citation type="journal article" name="Nat. Commun.">
        <title>Undinarchaeota illuminate DPANN phylogeny and the impact of gene transfer on archaeal evolution.</title>
        <authorList>
            <person name="Dombrowski N."/>
            <person name="Williams T.A."/>
            <person name="Sun J."/>
            <person name="Woodcroft B.J."/>
            <person name="Lee J.H."/>
            <person name="Minh B.Q."/>
            <person name="Rinke C."/>
            <person name="Spang A."/>
        </authorList>
    </citation>
    <scope>NUCLEOTIDE SEQUENCE [LARGE SCALE GENOMIC DNA]</scope>
    <source>
        <strain evidence="2">MAG_bin17</strain>
    </source>
</reference>
<keyword evidence="3" id="KW-1185">Reference proteome</keyword>
<gene>
    <name evidence="2" type="ORF">H1011_00550</name>
</gene>
<keyword evidence="2" id="KW-0647">Proteasome</keyword>
<comment type="caution">
    <text evidence="2">The sequence shown here is derived from an EMBL/GenBank/DDBJ whole genome shotgun (WGS) entry which is preliminary data.</text>
</comment>
<evidence type="ECO:0000313" key="3">
    <source>
        <dbReference type="Proteomes" id="UP000604391"/>
    </source>
</evidence>
<protein>
    <submittedName>
        <fullName evidence="2">Proteasome assembly chaperone family protein</fullName>
    </submittedName>
</protein>
<dbReference type="Proteomes" id="UP000604391">
    <property type="component" value="Unassembled WGS sequence"/>
</dbReference>
<dbReference type="Gene3D" id="3.40.50.10900">
    <property type="entry name" value="PAC-like subunit"/>
    <property type="match status" value="1"/>
</dbReference>
<accession>A0A832V050</accession>
<feature type="compositionally biased region" description="Basic and acidic residues" evidence="1">
    <location>
        <begin position="262"/>
        <end position="280"/>
    </location>
</feature>
<dbReference type="EMBL" id="DVAD01000004">
    <property type="protein sequence ID" value="HIJ99297.1"/>
    <property type="molecule type" value="Genomic_DNA"/>
</dbReference>
<name>A0A832V050_9ARCH</name>